<dbReference type="EMBL" id="CP031264">
    <property type="protein sequence ID" value="AXI76885.1"/>
    <property type="molecule type" value="Genomic_DNA"/>
</dbReference>
<keyword evidence="2" id="KW-0812">Transmembrane</keyword>
<organism evidence="6 7">
    <name type="scientific">Peterkaempfera bronchialis</name>
    <dbReference type="NCBI Taxonomy" id="2126346"/>
    <lineage>
        <taxon>Bacteria</taxon>
        <taxon>Bacillati</taxon>
        <taxon>Actinomycetota</taxon>
        <taxon>Actinomycetes</taxon>
        <taxon>Kitasatosporales</taxon>
        <taxon>Streptomycetaceae</taxon>
        <taxon>Peterkaempfera</taxon>
    </lineage>
</organism>
<keyword evidence="3" id="KW-1133">Transmembrane helix</keyword>
<dbReference type="AlphaFoldDB" id="A0A345ST30"/>
<comment type="subcellular location">
    <subcellularLocation>
        <location evidence="1">Endomembrane system</location>
        <topology evidence="1">Multi-pass membrane protein</topology>
    </subcellularLocation>
</comment>
<dbReference type="RefSeq" id="WP_111493185.1">
    <property type="nucleotide sequence ID" value="NZ_CP031264.1"/>
</dbReference>
<proteinExistence type="predicted"/>
<evidence type="ECO:0000256" key="3">
    <source>
        <dbReference type="ARBA" id="ARBA00022989"/>
    </source>
</evidence>
<keyword evidence="7" id="KW-1185">Reference proteome</keyword>
<evidence type="ECO:0000259" key="5">
    <source>
        <dbReference type="Pfam" id="PF06803"/>
    </source>
</evidence>
<evidence type="ECO:0000313" key="6">
    <source>
        <dbReference type="EMBL" id="AXI76885.1"/>
    </source>
</evidence>
<evidence type="ECO:0000313" key="7">
    <source>
        <dbReference type="Proteomes" id="UP000249340"/>
    </source>
</evidence>
<dbReference type="InterPro" id="IPR010652">
    <property type="entry name" value="DUF1232"/>
</dbReference>
<reference evidence="7" key="1">
    <citation type="submission" date="2018-07" db="EMBL/GenBank/DDBJ databases">
        <title>Streptacidiphilus bronchialis DSM 106435 chromosome.</title>
        <authorList>
            <person name="Batra D."/>
            <person name="Gulvik C.A."/>
        </authorList>
    </citation>
    <scope>NUCLEOTIDE SEQUENCE [LARGE SCALE GENOMIC DNA]</scope>
    <source>
        <strain evidence="7">DSM 106435</strain>
    </source>
</reference>
<name>A0A345ST30_9ACTN</name>
<dbReference type="KEGG" id="stri:C7M71_004890"/>
<dbReference type="GO" id="GO:0012505">
    <property type="term" value="C:endomembrane system"/>
    <property type="evidence" value="ECO:0007669"/>
    <property type="project" value="UniProtKB-SubCell"/>
</dbReference>
<dbReference type="Proteomes" id="UP000249340">
    <property type="component" value="Chromosome"/>
</dbReference>
<evidence type="ECO:0000256" key="4">
    <source>
        <dbReference type="ARBA" id="ARBA00023136"/>
    </source>
</evidence>
<dbReference type="Pfam" id="PF06803">
    <property type="entry name" value="DUF1232"/>
    <property type="match status" value="1"/>
</dbReference>
<gene>
    <name evidence="6" type="ORF">C7M71_004890</name>
</gene>
<accession>A0A345ST30</accession>
<dbReference type="OrthoDB" id="5147173at2"/>
<sequence length="121" mass="13001">MAAGKGRRPGAREVWALYGETRQPGAPGLMARIGAAPRLFGAAVRGEYPHLSRGKAALYTLLTLAYLVSPVDAVPDVIPVIGWMDDAGVLMWTVRGLVRESGRFLEWERSGGASAAVEPRR</sequence>
<keyword evidence="4" id="KW-0472">Membrane</keyword>
<protein>
    <submittedName>
        <fullName evidence="6">DUF1232 domain-containing protein</fullName>
    </submittedName>
</protein>
<evidence type="ECO:0000256" key="2">
    <source>
        <dbReference type="ARBA" id="ARBA00022692"/>
    </source>
</evidence>
<evidence type="ECO:0000256" key="1">
    <source>
        <dbReference type="ARBA" id="ARBA00004127"/>
    </source>
</evidence>
<feature type="domain" description="DUF1232" evidence="5">
    <location>
        <begin position="60"/>
        <end position="92"/>
    </location>
</feature>